<comment type="similarity">
    <text evidence="1">Belongs to the universal stress protein A family.</text>
</comment>
<comment type="caution">
    <text evidence="3">The sequence shown here is derived from an EMBL/GenBank/DDBJ whole genome shotgun (WGS) entry which is preliminary data.</text>
</comment>
<evidence type="ECO:0000313" key="4">
    <source>
        <dbReference type="Proteomes" id="UP001165293"/>
    </source>
</evidence>
<dbReference type="RefSeq" id="WP_230528470.1">
    <property type="nucleotide sequence ID" value="NZ_JAJGAK010000006.1"/>
</dbReference>
<dbReference type="InterPro" id="IPR006016">
    <property type="entry name" value="UspA"/>
</dbReference>
<gene>
    <name evidence="3" type="ORF">LK996_16490</name>
</gene>
<dbReference type="Gene3D" id="3.40.50.12370">
    <property type="match status" value="1"/>
</dbReference>
<dbReference type="SUPFAM" id="SSF52402">
    <property type="entry name" value="Adenine nucleotide alpha hydrolases-like"/>
    <property type="match status" value="2"/>
</dbReference>
<feature type="domain" description="UspA" evidence="2">
    <location>
        <begin position="155"/>
        <end position="276"/>
    </location>
</feature>
<name>A0ABS8JM23_9GAMM</name>
<keyword evidence="4" id="KW-1185">Reference proteome</keyword>
<dbReference type="PANTHER" id="PTHR46268:SF15">
    <property type="entry name" value="UNIVERSAL STRESS PROTEIN HP_0031"/>
    <property type="match status" value="1"/>
</dbReference>
<organism evidence="3 4">
    <name type="scientific">Noviluteimonas lactosilytica</name>
    <dbReference type="NCBI Taxonomy" id="2888523"/>
    <lineage>
        <taxon>Bacteria</taxon>
        <taxon>Pseudomonadati</taxon>
        <taxon>Pseudomonadota</taxon>
        <taxon>Gammaproteobacteria</taxon>
        <taxon>Lysobacterales</taxon>
        <taxon>Lysobacteraceae</taxon>
        <taxon>Noviluteimonas</taxon>
    </lineage>
</organism>
<proteinExistence type="inferred from homology"/>
<dbReference type="Proteomes" id="UP001165293">
    <property type="component" value="Unassembled WGS sequence"/>
</dbReference>
<evidence type="ECO:0000259" key="2">
    <source>
        <dbReference type="Pfam" id="PF00582"/>
    </source>
</evidence>
<evidence type="ECO:0000313" key="3">
    <source>
        <dbReference type="EMBL" id="MCC8364670.1"/>
    </source>
</evidence>
<sequence length="279" mass="30159">MIRDLLVPITRATTDDAVVAFAEKLAIAYSAKLIVSIPAAVPAVMAAPWGFAPGAVLVEVLEGVEQEAMRHAERLRAHLAKSEASVDVRVDRTRIFDPAEALTMQARYADLAVLARPTGDDAAITHAFFDAFLFGSGRPLLTVPVDKPAARESRFQKIMLAWKPTRESARAIHDAIALFEPTDVEVLIVDPEIGDLWHGDEPGADIGAHLAEHGLRVNVSRRPAGSMSVATTVLLHAAENDVDLIVAGGYGHTRMREWVLGGATRELLEGMDKPVLFSH</sequence>
<accession>A0ABS8JM23</accession>
<evidence type="ECO:0000256" key="1">
    <source>
        <dbReference type="ARBA" id="ARBA00008791"/>
    </source>
</evidence>
<dbReference type="CDD" id="cd00293">
    <property type="entry name" value="USP-like"/>
    <property type="match status" value="1"/>
</dbReference>
<dbReference type="Pfam" id="PF00582">
    <property type="entry name" value="Usp"/>
    <property type="match status" value="1"/>
</dbReference>
<reference evidence="3" key="1">
    <citation type="submission" date="2021-10" db="EMBL/GenBank/DDBJ databases">
        <authorList>
            <person name="Lyu M."/>
            <person name="Wang X."/>
            <person name="Meng X."/>
            <person name="Xu K."/>
        </authorList>
    </citation>
    <scope>NUCLEOTIDE SEQUENCE</scope>
    <source>
        <strain evidence="3">A6</strain>
    </source>
</reference>
<protein>
    <submittedName>
        <fullName evidence="3">Universal stress protein</fullName>
    </submittedName>
</protein>
<dbReference type="PANTHER" id="PTHR46268">
    <property type="entry name" value="STRESS RESPONSE PROTEIN NHAX"/>
    <property type="match status" value="1"/>
</dbReference>
<dbReference type="EMBL" id="JAJGAK010000006">
    <property type="protein sequence ID" value="MCC8364670.1"/>
    <property type="molecule type" value="Genomic_DNA"/>
</dbReference>